<gene>
    <name evidence="4" type="ORF">FB459_2990</name>
</gene>
<evidence type="ECO:0000256" key="1">
    <source>
        <dbReference type="ARBA" id="ARBA00022741"/>
    </source>
</evidence>
<dbReference type="RefSeq" id="WP_141929007.1">
    <property type="nucleotide sequence ID" value="NZ_BAABCI010000013.1"/>
</dbReference>
<feature type="domain" description="CobQ/CobB/MinD/ParA nucleotide binding" evidence="3">
    <location>
        <begin position="144"/>
        <end position="365"/>
    </location>
</feature>
<name>A0A542EJR2_9MICO</name>
<evidence type="ECO:0000256" key="2">
    <source>
        <dbReference type="ARBA" id="ARBA00022840"/>
    </source>
</evidence>
<keyword evidence="2" id="KW-0067">ATP-binding</keyword>
<organism evidence="4 5">
    <name type="scientific">Yimella lutea</name>
    <dbReference type="NCBI Taxonomy" id="587872"/>
    <lineage>
        <taxon>Bacteria</taxon>
        <taxon>Bacillati</taxon>
        <taxon>Actinomycetota</taxon>
        <taxon>Actinomycetes</taxon>
        <taxon>Micrococcales</taxon>
        <taxon>Dermacoccaceae</taxon>
        <taxon>Yimella</taxon>
    </lineage>
</organism>
<dbReference type="PANTHER" id="PTHR43384:SF6">
    <property type="entry name" value="SEPTUM SITE-DETERMINING PROTEIN MIND HOMOLOG, CHLOROPLASTIC"/>
    <property type="match status" value="1"/>
</dbReference>
<dbReference type="Pfam" id="PF01656">
    <property type="entry name" value="CbiA"/>
    <property type="match status" value="1"/>
</dbReference>
<protein>
    <submittedName>
        <fullName evidence="4">Flp pilus assembly CpaE family ATPase</fullName>
    </submittedName>
</protein>
<evidence type="ECO:0000313" key="4">
    <source>
        <dbReference type="EMBL" id="TQJ15436.1"/>
    </source>
</evidence>
<dbReference type="Proteomes" id="UP000320806">
    <property type="component" value="Unassembled WGS sequence"/>
</dbReference>
<dbReference type="InterPro" id="IPR002586">
    <property type="entry name" value="CobQ/CobB/MinD/ParA_Nub-bd_dom"/>
</dbReference>
<evidence type="ECO:0000259" key="3">
    <source>
        <dbReference type="Pfam" id="PF01656"/>
    </source>
</evidence>
<dbReference type="PANTHER" id="PTHR43384">
    <property type="entry name" value="SEPTUM SITE-DETERMINING PROTEIN MIND HOMOLOG, CHLOROPLASTIC-RELATED"/>
    <property type="match status" value="1"/>
</dbReference>
<dbReference type="InterPro" id="IPR027417">
    <property type="entry name" value="P-loop_NTPase"/>
</dbReference>
<dbReference type="OrthoDB" id="3217709at2"/>
<dbReference type="AlphaFoldDB" id="A0A542EJR2"/>
<reference evidence="4 5" key="1">
    <citation type="submission" date="2019-06" db="EMBL/GenBank/DDBJ databases">
        <title>Sequencing the genomes of 1000 actinobacteria strains.</title>
        <authorList>
            <person name="Klenk H.-P."/>
        </authorList>
    </citation>
    <scope>NUCLEOTIDE SEQUENCE [LARGE SCALE GENOMIC DNA]</scope>
    <source>
        <strain evidence="4 5">DSM 19828</strain>
    </source>
</reference>
<dbReference type="GO" id="GO:0009898">
    <property type="term" value="C:cytoplasmic side of plasma membrane"/>
    <property type="evidence" value="ECO:0007669"/>
    <property type="project" value="TreeGrafter"/>
</dbReference>
<dbReference type="EMBL" id="VFMO01000001">
    <property type="protein sequence ID" value="TQJ15436.1"/>
    <property type="molecule type" value="Genomic_DNA"/>
</dbReference>
<evidence type="ECO:0000313" key="5">
    <source>
        <dbReference type="Proteomes" id="UP000320806"/>
    </source>
</evidence>
<keyword evidence="5" id="KW-1185">Reference proteome</keyword>
<accession>A0A542EJR2</accession>
<dbReference type="GO" id="GO:0005524">
    <property type="term" value="F:ATP binding"/>
    <property type="evidence" value="ECO:0007669"/>
    <property type="project" value="UniProtKB-KW"/>
</dbReference>
<keyword evidence="1" id="KW-0547">Nucleotide-binding</keyword>
<dbReference type="GO" id="GO:0016887">
    <property type="term" value="F:ATP hydrolysis activity"/>
    <property type="evidence" value="ECO:0007669"/>
    <property type="project" value="TreeGrafter"/>
</dbReference>
<dbReference type="Gene3D" id="3.40.50.300">
    <property type="entry name" value="P-loop containing nucleotide triphosphate hydrolases"/>
    <property type="match status" value="1"/>
</dbReference>
<dbReference type="SUPFAM" id="SSF52540">
    <property type="entry name" value="P-loop containing nucleoside triphosphate hydrolases"/>
    <property type="match status" value="1"/>
</dbReference>
<proteinExistence type="predicted"/>
<dbReference type="GO" id="GO:0005829">
    <property type="term" value="C:cytosol"/>
    <property type="evidence" value="ECO:0007669"/>
    <property type="project" value="TreeGrafter"/>
</dbReference>
<sequence>MAIAVITGVSAHAEAEIAAVLGAANGVDLVRRCADLAEVLAVAAAGRAEVALVSADLPGLDLSSVRELRDQGVRVIGVFADESQERTLREWGVSWLIGDRAAQDELLEQVHAAATTDVPRVAALPEEDAGSPAPNEQDEDGKVIVVWGTGGAPGRSVLAANLAVEFAAAGEPTMLIDADTYGACQAQLFGVLDEAPGVAAATRLAEAGRLDTVSLAGLAPMVGERLRILTGLPRPDRWPEVRSAALQSVLETSKRMHRWTIVDIAAPTDLDEELSFDTVAPQRNMATRAVLDNADEVLVVAAGDPIGIGRLVRAIDEVKELTVARSTVVVTKVRASAAGRNPRQEIEHALQRFAGVEPVLIPDDRDALDAALLAGRALAETAPSSPAAAAIRALAHERMGLAQGRPARRGRGLRKRAG</sequence>
<comment type="caution">
    <text evidence="4">The sequence shown here is derived from an EMBL/GenBank/DDBJ whole genome shotgun (WGS) entry which is preliminary data.</text>
</comment>
<dbReference type="GO" id="GO:0051782">
    <property type="term" value="P:negative regulation of cell division"/>
    <property type="evidence" value="ECO:0007669"/>
    <property type="project" value="TreeGrafter"/>
</dbReference>
<dbReference type="InterPro" id="IPR050625">
    <property type="entry name" value="ParA/MinD_ATPase"/>
</dbReference>